<proteinExistence type="predicted"/>
<dbReference type="VEuPathDB" id="VectorBase:MDOA004354"/>
<protein>
    <submittedName>
        <fullName evidence="3">Uncharacterized protein LOC101900231</fullName>
    </submittedName>
</protein>
<organism evidence="2 3">
    <name type="scientific">Musca domestica</name>
    <name type="common">House fly</name>
    <dbReference type="NCBI Taxonomy" id="7370"/>
    <lineage>
        <taxon>Eukaryota</taxon>
        <taxon>Metazoa</taxon>
        <taxon>Ecdysozoa</taxon>
        <taxon>Arthropoda</taxon>
        <taxon>Hexapoda</taxon>
        <taxon>Insecta</taxon>
        <taxon>Pterygota</taxon>
        <taxon>Neoptera</taxon>
        <taxon>Endopterygota</taxon>
        <taxon>Diptera</taxon>
        <taxon>Brachycera</taxon>
        <taxon>Muscomorpha</taxon>
        <taxon>Muscoidea</taxon>
        <taxon>Muscidae</taxon>
        <taxon>Musca</taxon>
    </lineage>
</organism>
<evidence type="ECO:0000256" key="1">
    <source>
        <dbReference type="SAM" id="Phobius"/>
    </source>
</evidence>
<dbReference type="RefSeq" id="XP_005190657.2">
    <property type="nucleotide sequence ID" value="XM_005190600.4"/>
</dbReference>
<dbReference type="OrthoDB" id="7972585at2759"/>
<keyword evidence="1" id="KW-0472">Membrane</keyword>
<keyword evidence="2" id="KW-1185">Reference proteome</keyword>
<gene>
    <name evidence="3" type="primary">LOC101900231</name>
</gene>
<evidence type="ECO:0000313" key="3">
    <source>
        <dbReference type="RefSeq" id="XP_005190657.2"/>
    </source>
</evidence>
<name>A0A9J7D1Y6_MUSDO</name>
<dbReference type="eggNOG" id="ENOG502TD0X">
    <property type="taxonomic scope" value="Eukaryota"/>
</dbReference>
<evidence type="ECO:0000313" key="2">
    <source>
        <dbReference type="Proteomes" id="UP001652621"/>
    </source>
</evidence>
<keyword evidence="1" id="KW-0812">Transmembrane</keyword>
<accession>A0A9J7D1Y6</accession>
<dbReference type="Proteomes" id="UP001652621">
    <property type="component" value="Unplaced"/>
</dbReference>
<keyword evidence="1" id="KW-1133">Transmembrane helix</keyword>
<reference evidence="3" key="1">
    <citation type="submission" date="2025-08" db="UniProtKB">
        <authorList>
            <consortium name="RefSeq"/>
        </authorList>
    </citation>
    <scope>IDENTIFICATION</scope>
    <source>
        <strain evidence="3">Aabys</strain>
        <tissue evidence="3">Whole body</tissue>
    </source>
</reference>
<sequence>MFGYKYENPQLYKSFDLKNLDKEIFVLIKMKLALIAFVAGLCLVAVNANAELAAPMEELNYEYIANDIADDVVDIEAQISWFGIYFVIHKALTTLKGVKCTVKEVYAIRDAAQTFLNDVQACGGEVSKKLQSLINTCKNILSTANDIIHVNENICGNASTDSSDGDSNDVTAETLSVKTGWNCFWKLLFKTMSLKNQVRHAIYLIKHIPAVPGEAGDCINTALSNLASVFNQFPSNVKTCSKLFSKN</sequence>
<feature type="transmembrane region" description="Helical" evidence="1">
    <location>
        <begin position="24"/>
        <end position="46"/>
    </location>
</feature>
<dbReference type="VEuPathDB" id="VectorBase:MDOMA2_015762"/>
<dbReference type="GeneID" id="101900231"/>